<gene>
    <name evidence="2" type="ORF">SAMN05444337_2590</name>
</gene>
<sequence length="32" mass="3900">MRRKIQEYRLEILLVLLYAALGTLLFYLIFII</sequence>
<keyword evidence="1" id="KW-0472">Membrane</keyword>
<dbReference type="EMBL" id="FQZH01000006">
    <property type="protein sequence ID" value="SHJ77257.1"/>
    <property type="molecule type" value="Genomic_DNA"/>
</dbReference>
<keyword evidence="3" id="KW-1185">Reference proteome</keyword>
<evidence type="ECO:0000256" key="1">
    <source>
        <dbReference type="SAM" id="Phobius"/>
    </source>
</evidence>
<name>A0A1M6M195_9FLAO</name>
<accession>A0A1M6M195</accession>
<evidence type="ECO:0000313" key="2">
    <source>
        <dbReference type="EMBL" id="SHJ77257.1"/>
    </source>
</evidence>
<dbReference type="Proteomes" id="UP000184232">
    <property type="component" value="Unassembled WGS sequence"/>
</dbReference>
<keyword evidence="1" id="KW-1133">Transmembrane helix</keyword>
<feature type="transmembrane region" description="Helical" evidence="1">
    <location>
        <begin position="12"/>
        <end position="31"/>
    </location>
</feature>
<proteinExistence type="predicted"/>
<reference evidence="3" key="1">
    <citation type="submission" date="2016-11" db="EMBL/GenBank/DDBJ databases">
        <authorList>
            <person name="Varghese N."/>
            <person name="Submissions S."/>
        </authorList>
    </citation>
    <scope>NUCLEOTIDE SEQUENCE [LARGE SCALE GENOMIC DNA]</scope>
    <source>
        <strain evidence="3">DSM 22807</strain>
    </source>
</reference>
<evidence type="ECO:0000313" key="3">
    <source>
        <dbReference type="Proteomes" id="UP000184232"/>
    </source>
</evidence>
<keyword evidence="1" id="KW-0812">Transmembrane</keyword>
<protein>
    <submittedName>
        <fullName evidence="2">Uncharacterized protein</fullName>
    </submittedName>
</protein>
<dbReference type="AlphaFoldDB" id="A0A1M6M195"/>
<organism evidence="2 3">
    <name type="scientific">Flavobacterium haoranii</name>
    <dbReference type="NCBI Taxonomy" id="683124"/>
    <lineage>
        <taxon>Bacteria</taxon>
        <taxon>Pseudomonadati</taxon>
        <taxon>Bacteroidota</taxon>
        <taxon>Flavobacteriia</taxon>
        <taxon>Flavobacteriales</taxon>
        <taxon>Flavobacteriaceae</taxon>
        <taxon>Flavobacterium</taxon>
    </lineage>
</organism>